<gene>
    <name evidence="2" type="ORF">ODALV1_LOCUS20957</name>
</gene>
<protein>
    <submittedName>
        <fullName evidence="2">Uncharacterized protein</fullName>
    </submittedName>
</protein>
<keyword evidence="3" id="KW-1185">Reference proteome</keyword>
<keyword evidence="1" id="KW-1133">Transmembrane helix</keyword>
<evidence type="ECO:0000313" key="2">
    <source>
        <dbReference type="EMBL" id="CAL8125415.1"/>
    </source>
</evidence>
<accession>A0ABP1RDL9</accession>
<feature type="transmembrane region" description="Helical" evidence="1">
    <location>
        <begin position="53"/>
        <end position="73"/>
    </location>
</feature>
<dbReference type="EMBL" id="CAXLJM020000069">
    <property type="protein sequence ID" value="CAL8125415.1"/>
    <property type="molecule type" value="Genomic_DNA"/>
</dbReference>
<keyword evidence="1" id="KW-0472">Membrane</keyword>
<feature type="transmembrane region" description="Helical" evidence="1">
    <location>
        <begin position="181"/>
        <end position="206"/>
    </location>
</feature>
<reference evidence="2 3" key="1">
    <citation type="submission" date="2024-08" db="EMBL/GenBank/DDBJ databases">
        <authorList>
            <person name="Cucini C."/>
            <person name="Frati F."/>
        </authorList>
    </citation>
    <scope>NUCLEOTIDE SEQUENCE [LARGE SCALE GENOMIC DNA]</scope>
</reference>
<feature type="transmembrane region" description="Helical" evidence="1">
    <location>
        <begin position="106"/>
        <end position="126"/>
    </location>
</feature>
<name>A0ABP1RDL9_9HEXA</name>
<evidence type="ECO:0000256" key="1">
    <source>
        <dbReference type="SAM" id="Phobius"/>
    </source>
</evidence>
<keyword evidence="1" id="KW-0812">Transmembrane</keyword>
<feature type="transmembrane region" description="Helical" evidence="1">
    <location>
        <begin position="79"/>
        <end position="99"/>
    </location>
</feature>
<sequence>MALPMDNLLPQTRKISVSFVSDIGPSVAEPTQTNNAVRLDPALKALQQRILRLQVSQVVLGLTLMILSAVAIIEDRVLFGLGFGLVSALIAVFSAAIGIQQCNLRFVAICNIIALIALFPTFFFVFENLIRHSRLLSIKSYSSLPPRSAGPDERMMVHHYNPHHASIQHNQVESEKSNNTLWILCWLELAHLVPLSASILYLLFLYRYLNYYTHF</sequence>
<comment type="caution">
    <text evidence="2">The sequence shown here is derived from an EMBL/GenBank/DDBJ whole genome shotgun (WGS) entry which is preliminary data.</text>
</comment>
<proteinExistence type="predicted"/>
<organism evidence="2 3">
    <name type="scientific">Orchesella dallaii</name>
    <dbReference type="NCBI Taxonomy" id="48710"/>
    <lineage>
        <taxon>Eukaryota</taxon>
        <taxon>Metazoa</taxon>
        <taxon>Ecdysozoa</taxon>
        <taxon>Arthropoda</taxon>
        <taxon>Hexapoda</taxon>
        <taxon>Collembola</taxon>
        <taxon>Entomobryomorpha</taxon>
        <taxon>Entomobryoidea</taxon>
        <taxon>Orchesellidae</taxon>
        <taxon>Orchesellinae</taxon>
        <taxon>Orchesella</taxon>
    </lineage>
</organism>
<evidence type="ECO:0000313" key="3">
    <source>
        <dbReference type="Proteomes" id="UP001642540"/>
    </source>
</evidence>
<dbReference type="Proteomes" id="UP001642540">
    <property type="component" value="Unassembled WGS sequence"/>
</dbReference>